<dbReference type="GO" id="GO:0005737">
    <property type="term" value="C:cytoplasm"/>
    <property type="evidence" value="ECO:0007669"/>
    <property type="project" value="UniProtKB-SubCell"/>
</dbReference>
<evidence type="ECO:0000313" key="15">
    <source>
        <dbReference type="EMBL" id="CAH01890.1"/>
    </source>
</evidence>
<proteinExistence type="inferred from homology"/>
<evidence type="ECO:0000256" key="3">
    <source>
        <dbReference type="ARBA" id="ARBA00004496"/>
    </source>
</evidence>
<comment type="similarity">
    <text evidence="4">Belongs to the CAF1 family.</text>
</comment>
<comment type="catalytic activity">
    <reaction evidence="1">
        <text>Exonucleolytic cleavage of poly(A) to 5'-AMP.</text>
        <dbReference type="EC" id="3.1.13.4"/>
    </reaction>
</comment>
<gene>
    <name evidence="15" type="ORF">KLLA0_C18821g</name>
</gene>
<dbReference type="PaxDb" id="284590-Q6CSQ0"/>
<keyword evidence="14" id="KW-0539">Nucleus</keyword>
<comment type="subcellular location">
    <subcellularLocation>
        <location evidence="3">Cytoplasm</location>
    </subcellularLocation>
    <subcellularLocation>
        <location evidence="2">Nucleus</location>
    </subcellularLocation>
</comment>
<dbReference type="InterPro" id="IPR006941">
    <property type="entry name" value="RNase_CAF1"/>
</dbReference>
<keyword evidence="6" id="KW-0963">Cytoplasm</keyword>
<evidence type="ECO:0000256" key="9">
    <source>
        <dbReference type="ARBA" id="ARBA00022801"/>
    </source>
</evidence>
<accession>Q6CSQ0</accession>
<dbReference type="AlphaFoldDB" id="Q6CSQ0"/>
<evidence type="ECO:0000256" key="10">
    <source>
        <dbReference type="ARBA" id="ARBA00022839"/>
    </source>
</evidence>
<evidence type="ECO:0000256" key="14">
    <source>
        <dbReference type="ARBA" id="ARBA00023242"/>
    </source>
</evidence>
<dbReference type="FunCoup" id="Q6CSQ0">
    <property type="interactions" value="1027"/>
</dbReference>
<evidence type="ECO:0000256" key="2">
    <source>
        <dbReference type="ARBA" id="ARBA00004123"/>
    </source>
</evidence>
<dbReference type="KEGG" id="kla:KLLA0_C18821g"/>
<dbReference type="eggNOG" id="KOG0304">
    <property type="taxonomic scope" value="Eukaryota"/>
</dbReference>
<dbReference type="EC" id="3.1.13.4" evidence="5"/>
<dbReference type="SUPFAM" id="SSF53098">
    <property type="entry name" value="Ribonuclease H-like"/>
    <property type="match status" value="1"/>
</dbReference>
<keyword evidence="9" id="KW-0378">Hydrolase</keyword>
<evidence type="ECO:0000256" key="13">
    <source>
        <dbReference type="ARBA" id="ARBA00023163"/>
    </source>
</evidence>
<sequence>MQSLNSQLGGLPNSEQFFGKGAVQQQGPVGMNGMLFSPSMNSTRMMPQQSQQPHVLHGLENNGGLQNSYLLKQKMDVVNSAFGQQNNLQQQQQPGKMPLPNNGQVPMMMQNSISGGNSNNNTIPQQMQFPMPVQQQAMGNVNGLDTTPLPNASHTPISSPAHLLIREVWQNNVNFEFAIIRKMIEQYKVISISTEFVGTIARPIGNFRSKTDYHYQTMRSNVDLLTPIQIGLSLSDLQGNKPDNFPSTWQFNFHFDVTKETVNSESLELLKKSGVILERHQQNGVDFDEFAQLMMDSGLLLNDEVTWISYHAAYDYGFLINRLMNTNMPNNKEDFEWWVQKYIPTSYDLNLINKLVHEVTQQHPHPPPLHLLQSQQQQQQNQQQQYTLELLADELGIPIFPLFSSAAGQSLLALLAYTQLGKLSLYKLRNGTDFSYYKNLIYGITQE</sequence>
<evidence type="ECO:0000256" key="1">
    <source>
        <dbReference type="ARBA" id="ARBA00001663"/>
    </source>
</evidence>
<dbReference type="InterPro" id="IPR036397">
    <property type="entry name" value="RNaseH_sf"/>
</dbReference>
<keyword evidence="12" id="KW-0805">Transcription regulation</keyword>
<dbReference type="STRING" id="284590.Q6CSQ0"/>
<keyword evidence="11" id="KW-0694">RNA-binding</keyword>
<dbReference type="PANTHER" id="PTHR10797">
    <property type="entry name" value="CCR4-NOT TRANSCRIPTION COMPLEX SUBUNIT"/>
    <property type="match status" value="1"/>
</dbReference>
<organism evidence="15 16">
    <name type="scientific">Kluyveromyces lactis (strain ATCC 8585 / CBS 2359 / DSM 70799 / NBRC 1267 / NRRL Y-1140 / WM37)</name>
    <name type="common">Yeast</name>
    <name type="synonym">Candida sphaerica</name>
    <dbReference type="NCBI Taxonomy" id="284590"/>
    <lineage>
        <taxon>Eukaryota</taxon>
        <taxon>Fungi</taxon>
        <taxon>Dikarya</taxon>
        <taxon>Ascomycota</taxon>
        <taxon>Saccharomycotina</taxon>
        <taxon>Saccharomycetes</taxon>
        <taxon>Saccharomycetales</taxon>
        <taxon>Saccharomycetaceae</taxon>
        <taxon>Kluyveromyces</taxon>
    </lineage>
</organism>
<evidence type="ECO:0000256" key="11">
    <source>
        <dbReference type="ARBA" id="ARBA00022884"/>
    </source>
</evidence>
<dbReference type="Proteomes" id="UP000000598">
    <property type="component" value="Chromosome C"/>
</dbReference>
<evidence type="ECO:0000256" key="8">
    <source>
        <dbReference type="ARBA" id="ARBA00022723"/>
    </source>
</evidence>
<keyword evidence="16" id="KW-1185">Reference proteome</keyword>
<dbReference type="Pfam" id="PF04857">
    <property type="entry name" value="CAF1"/>
    <property type="match status" value="1"/>
</dbReference>
<dbReference type="InterPro" id="IPR012337">
    <property type="entry name" value="RNaseH-like_sf"/>
</dbReference>
<evidence type="ECO:0000256" key="12">
    <source>
        <dbReference type="ARBA" id="ARBA00023015"/>
    </source>
</evidence>
<keyword evidence="10" id="KW-0269">Exonuclease</keyword>
<dbReference type="Gene3D" id="3.30.420.10">
    <property type="entry name" value="Ribonuclease H-like superfamily/Ribonuclease H"/>
    <property type="match status" value="1"/>
</dbReference>
<dbReference type="EMBL" id="CR382123">
    <property type="protein sequence ID" value="CAH01890.1"/>
    <property type="molecule type" value="Genomic_DNA"/>
</dbReference>
<evidence type="ECO:0000256" key="7">
    <source>
        <dbReference type="ARBA" id="ARBA00022722"/>
    </source>
</evidence>
<dbReference type="GO" id="GO:0003723">
    <property type="term" value="F:RNA binding"/>
    <property type="evidence" value="ECO:0007669"/>
    <property type="project" value="UniProtKB-KW"/>
</dbReference>
<dbReference type="GO" id="GO:0046872">
    <property type="term" value="F:metal ion binding"/>
    <property type="evidence" value="ECO:0007669"/>
    <property type="project" value="UniProtKB-KW"/>
</dbReference>
<dbReference type="GO" id="GO:0004535">
    <property type="term" value="F:poly(A)-specific ribonuclease activity"/>
    <property type="evidence" value="ECO:0007669"/>
    <property type="project" value="UniProtKB-EC"/>
</dbReference>
<evidence type="ECO:0000313" key="16">
    <source>
        <dbReference type="Proteomes" id="UP000000598"/>
    </source>
</evidence>
<protein>
    <recommendedName>
        <fullName evidence="5">poly(A)-specific ribonuclease</fullName>
        <ecNumber evidence="5">3.1.13.4</ecNumber>
    </recommendedName>
</protein>
<keyword evidence="13" id="KW-0804">Transcription</keyword>
<evidence type="ECO:0000256" key="5">
    <source>
        <dbReference type="ARBA" id="ARBA00012161"/>
    </source>
</evidence>
<dbReference type="InterPro" id="IPR039637">
    <property type="entry name" value="CNOT7/CNOT8/Pop2"/>
</dbReference>
<dbReference type="GO" id="GO:0005634">
    <property type="term" value="C:nucleus"/>
    <property type="evidence" value="ECO:0007669"/>
    <property type="project" value="UniProtKB-SubCell"/>
</dbReference>
<dbReference type="FunFam" id="3.30.420.10:FF:000107">
    <property type="entry name" value="Poly(A) ribonuclease POP2"/>
    <property type="match status" value="1"/>
</dbReference>
<dbReference type="InParanoid" id="Q6CSQ0"/>
<keyword evidence="7" id="KW-0540">Nuclease</keyword>
<dbReference type="GO" id="GO:0030014">
    <property type="term" value="C:CCR4-NOT complex"/>
    <property type="evidence" value="ECO:0007669"/>
    <property type="project" value="InterPro"/>
</dbReference>
<reference evidence="15 16" key="1">
    <citation type="journal article" date="2004" name="Nature">
        <title>Genome evolution in yeasts.</title>
        <authorList>
            <consortium name="Genolevures"/>
            <person name="Dujon B."/>
            <person name="Sherman D."/>
            <person name="Fischer G."/>
            <person name="Durrens P."/>
            <person name="Casaregola S."/>
            <person name="Lafontaine I."/>
            <person name="de Montigny J."/>
            <person name="Marck C."/>
            <person name="Neuveglise C."/>
            <person name="Talla E."/>
            <person name="Goffard N."/>
            <person name="Frangeul L."/>
            <person name="Aigle M."/>
            <person name="Anthouard V."/>
            <person name="Babour A."/>
            <person name="Barbe V."/>
            <person name="Barnay S."/>
            <person name="Blanchin S."/>
            <person name="Beckerich J.M."/>
            <person name="Beyne E."/>
            <person name="Bleykasten C."/>
            <person name="Boisrame A."/>
            <person name="Boyer J."/>
            <person name="Cattolico L."/>
            <person name="Confanioleri F."/>
            <person name="de Daruvar A."/>
            <person name="Despons L."/>
            <person name="Fabre E."/>
            <person name="Fairhead C."/>
            <person name="Ferry-Dumazet H."/>
            <person name="Groppi A."/>
            <person name="Hantraye F."/>
            <person name="Hennequin C."/>
            <person name="Jauniaux N."/>
            <person name="Joyet P."/>
            <person name="Kachouri R."/>
            <person name="Kerrest A."/>
            <person name="Koszul R."/>
            <person name="Lemaire M."/>
            <person name="Lesur I."/>
            <person name="Ma L."/>
            <person name="Muller H."/>
            <person name="Nicaud J.M."/>
            <person name="Nikolski M."/>
            <person name="Oztas S."/>
            <person name="Ozier-Kalogeropoulos O."/>
            <person name="Pellenz S."/>
            <person name="Potier S."/>
            <person name="Richard G.F."/>
            <person name="Straub M.L."/>
            <person name="Suleau A."/>
            <person name="Swennene D."/>
            <person name="Tekaia F."/>
            <person name="Wesolowski-Louvel M."/>
            <person name="Westhof E."/>
            <person name="Wirth B."/>
            <person name="Zeniou-Meyer M."/>
            <person name="Zivanovic I."/>
            <person name="Bolotin-Fukuhara M."/>
            <person name="Thierry A."/>
            <person name="Bouchier C."/>
            <person name="Caudron B."/>
            <person name="Scarpelli C."/>
            <person name="Gaillardin C."/>
            <person name="Weissenbach J."/>
            <person name="Wincker P."/>
            <person name="Souciet J.L."/>
        </authorList>
    </citation>
    <scope>NUCLEOTIDE SEQUENCE [LARGE SCALE GENOMIC DNA]</scope>
    <source>
        <strain evidence="16">ATCC 8585 / CBS 2359 / DSM 70799 / NBRC 1267 / NRRL Y-1140 / WM37</strain>
    </source>
</reference>
<evidence type="ECO:0000256" key="6">
    <source>
        <dbReference type="ARBA" id="ARBA00022490"/>
    </source>
</evidence>
<evidence type="ECO:0000256" key="4">
    <source>
        <dbReference type="ARBA" id="ARBA00008372"/>
    </source>
</evidence>
<dbReference type="HOGENOM" id="CLU_027974_3_1_1"/>
<name>Q6CSQ0_KLULA</name>
<keyword evidence="8" id="KW-0479">Metal-binding</keyword>